<sequence>MEFVEPLRTQEELDAMNYYFKSRSERDYLLFYMGINVAFRISDLLGLKVGDVRGRDKVRRREMKTGKLREMIILPKLKRVLEEYCFNKDDEEYLFKSTRYKNSNRPITRTQAYRILKTGAKECGIKNIGTHSFRKTFGYHFYKESKDVVTLMKLFNHHDPSITLRYIGIERDEMSKAVKKWGGL</sequence>
<dbReference type="Gene3D" id="1.10.443.10">
    <property type="entry name" value="Intergrase catalytic core"/>
    <property type="match status" value="1"/>
</dbReference>
<name>A0A134A0B0_9BACL</name>
<dbReference type="AlphaFoldDB" id="A0A134A0B0"/>
<dbReference type="PATRIC" id="fig|1379.3.peg.670"/>
<comment type="caution">
    <text evidence="3">The sequence shown here is derived from an EMBL/GenBank/DDBJ whole genome shotgun (WGS) entry which is preliminary data.</text>
</comment>
<dbReference type="RefSeq" id="WP_060913923.1">
    <property type="nucleotide sequence ID" value="NZ_KQ959944.1"/>
</dbReference>
<dbReference type="CDD" id="cd01192">
    <property type="entry name" value="INT_C_like_3"/>
    <property type="match status" value="1"/>
</dbReference>
<dbReference type="PANTHER" id="PTHR30349:SF82">
    <property type="entry name" value="INTEGRASE_RECOMBINASE YOEC-RELATED"/>
    <property type="match status" value="1"/>
</dbReference>
<dbReference type="InterPro" id="IPR011010">
    <property type="entry name" value="DNA_brk_join_enz"/>
</dbReference>
<dbReference type="InterPro" id="IPR002104">
    <property type="entry name" value="Integrase_catalytic"/>
</dbReference>
<gene>
    <name evidence="3" type="ORF">HMPREF3186_00691</name>
</gene>
<dbReference type="PROSITE" id="PS51898">
    <property type="entry name" value="TYR_RECOMBINASE"/>
    <property type="match status" value="1"/>
</dbReference>
<organism evidence="3 4">
    <name type="scientific">Gemella haemolysans</name>
    <dbReference type="NCBI Taxonomy" id="1379"/>
    <lineage>
        <taxon>Bacteria</taxon>
        <taxon>Bacillati</taxon>
        <taxon>Bacillota</taxon>
        <taxon>Bacilli</taxon>
        <taxon>Bacillales</taxon>
        <taxon>Gemellaceae</taxon>
        <taxon>Gemella</taxon>
    </lineage>
</organism>
<dbReference type="SUPFAM" id="SSF56349">
    <property type="entry name" value="DNA breaking-rejoining enzymes"/>
    <property type="match status" value="1"/>
</dbReference>
<keyword evidence="1" id="KW-0233">DNA recombination</keyword>
<dbReference type="STRING" id="1379.HMPREF3186_00691"/>
<protein>
    <submittedName>
        <fullName evidence="3">Site-specific recombinase, phage integrase family</fullName>
    </submittedName>
</protein>
<evidence type="ECO:0000256" key="1">
    <source>
        <dbReference type="ARBA" id="ARBA00023172"/>
    </source>
</evidence>
<feature type="domain" description="Tyr recombinase" evidence="2">
    <location>
        <begin position="1"/>
        <end position="180"/>
    </location>
</feature>
<evidence type="ECO:0000313" key="4">
    <source>
        <dbReference type="Proteomes" id="UP000070355"/>
    </source>
</evidence>
<dbReference type="Proteomes" id="UP000070355">
    <property type="component" value="Unassembled WGS sequence"/>
</dbReference>
<evidence type="ECO:0000313" key="3">
    <source>
        <dbReference type="EMBL" id="KXB61137.1"/>
    </source>
</evidence>
<proteinExistence type="predicted"/>
<dbReference type="GO" id="GO:0003677">
    <property type="term" value="F:DNA binding"/>
    <property type="evidence" value="ECO:0007669"/>
    <property type="project" value="InterPro"/>
</dbReference>
<reference evidence="4" key="1">
    <citation type="submission" date="2016-01" db="EMBL/GenBank/DDBJ databases">
        <authorList>
            <person name="Mitreva M."/>
            <person name="Pepin K.H."/>
            <person name="Mihindukulasuriya K.A."/>
            <person name="Fulton R."/>
            <person name="Fronick C."/>
            <person name="O'Laughlin M."/>
            <person name="Miner T."/>
            <person name="Herter B."/>
            <person name="Rosa B.A."/>
            <person name="Cordes M."/>
            <person name="Tomlinson C."/>
            <person name="Wollam A."/>
            <person name="Palsikar V.B."/>
            <person name="Mardis E.R."/>
            <person name="Wilson R.K."/>
        </authorList>
    </citation>
    <scope>NUCLEOTIDE SEQUENCE [LARGE SCALE GENOMIC DNA]</scope>
    <source>
        <strain evidence="4">DNF01167</strain>
    </source>
</reference>
<dbReference type="Pfam" id="PF00589">
    <property type="entry name" value="Phage_integrase"/>
    <property type="match status" value="1"/>
</dbReference>
<dbReference type="OrthoDB" id="9788852at2"/>
<dbReference type="GO" id="GO:0015074">
    <property type="term" value="P:DNA integration"/>
    <property type="evidence" value="ECO:0007669"/>
    <property type="project" value="InterPro"/>
</dbReference>
<dbReference type="InterPro" id="IPR013762">
    <property type="entry name" value="Integrase-like_cat_sf"/>
</dbReference>
<dbReference type="GO" id="GO:0006310">
    <property type="term" value="P:DNA recombination"/>
    <property type="evidence" value="ECO:0007669"/>
    <property type="project" value="UniProtKB-KW"/>
</dbReference>
<dbReference type="EMBL" id="LSDC01000043">
    <property type="protein sequence ID" value="KXB61137.1"/>
    <property type="molecule type" value="Genomic_DNA"/>
</dbReference>
<dbReference type="InterPro" id="IPR050090">
    <property type="entry name" value="Tyrosine_recombinase_XerCD"/>
</dbReference>
<accession>A0A134A0B0</accession>
<evidence type="ECO:0000259" key="2">
    <source>
        <dbReference type="PROSITE" id="PS51898"/>
    </source>
</evidence>
<dbReference type="PANTHER" id="PTHR30349">
    <property type="entry name" value="PHAGE INTEGRASE-RELATED"/>
    <property type="match status" value="1"/>
</dbReference>